<gene>
    <name evidence="1" type="ORF">SAMN05421849_0110</name>
</gene>
<reference evidence="1 2" key="1">
    <citation type="submission" date="2017-01" db="EMBL/GenBank/DDBJ databases">
        <authorList>
            <person name="Mah S.A."/>
            <person name="Swanson W.J."/>
            <person name="Moy G.W."/>
            <person name="Vacquier V.D."/>
        </authorList>
    </citation>
    <scope>NUCLEOTIDE SEQUENCE [LARGE SCALE GENOMIC DNA]</scope>
    <source>
        <strain evidence="1 2">DSM 21219</strain>
    </source>
</reference>
<dbReference type="OrthoDB" id="7871041at2"/>
<proteinExistence type="predicted"/>
<dbReference type="EMBL" id="FTPS01000001">
    <property type="protein sequence ID" value="SIT74167.1"/>
    <property type="molecule type" value="Genomic_DNA"/>
</dbReference>
<evidence type="ECO:0000313" key="2">
    <source>
        <dbReference type="Proteomes" id="UP000192455"/>
    </source>
</evidence>
<name>A0A1R3WA56_9RHOB</name>
<keyword evidence="2" id="KW-1185">Reference proteome</keyword>
<accession>A0A1R3WA56</accession>
<dbReference type="RefSeq" id="WP_076646301.1">
    <property type="nucleotide sequence ID" value="NZ_DAIPDV010000016.1"/>
</dbReference>
<sequence length="76" mass="8760">MTWADLTNSGGLWFIRMKARFPHIEDSAIEIARADRACFEAYLARVHNITTTEAREEIEDFLFFESLTREVTGFSG</sequence>
<evidence type="ECO:0000313" key="1">
    <source>
        <dbReference type="EMBL" id="SIT74167.1"/>
    </source>
</evidence>
<organism evidence="1 2">
    <name type="scientific">Pontibaca methylaminivorans</name>
    <dbReference type="NCBI Taxonomy" id="515897"/>
    <lineage>
        <taxon>Bacteria</taxon>
        <taxon>Pseudomonadati</taxon>
        <taxon>Pseudomonadota</taxon>
        <taxon>Alphaproteobacteria</taxon>
        <taxon>Rhodobacterales</taxon>
        <taxon>Roseobacteraceae</taxon>
        <taxon>Pontibaca</taxon>
    </lineage>
</organism>
<dbReference type="Proteomes" id="UP000192455">
    <property type="component" value="Unassembled WGS sequence"/>
</dbReference>
<dbReference type="STRING" id="515897.SAMN05421849_0110"/>
<protein>
    <submittedName>
        <fullName evidence="1">Uncharacterized protein</fullName>
    </submittedName>
</protein>
<dbReference type="AlphaFoldDB" id="A0A1R3WA56"/>